<keyword evidence="7" id="KW-1185">Reference proteome</keyword>
<dbReference type="InterPro" id="IPR050109">
    <property type="entry name" value="HTH-type_TetR-like_transc_reg"/>
</dbReference>
<dbReference type="PRINTS" id="PR00455">
    <property type="entry name" value="HTHTETR"/>
</dbReference>
<evidence type="ECO:0000256" key="4">
    <source>
        <dbReference type="PROSITE-ProRule" id="PRU00335"/>
    </source>
</evidence>
<dbReference type="RefSeq" id="WP_197310529.1">
    <property type="nucleotide sequence ID" value="NZ_JADZLT010000043.1"/>
</dbReference>
<sequence length="208" mass="22164">MIKPRGRPSSRDKIVAAAGELVRTEGAARLSLDAVAERAEISKGGLLYNFPTKSALLKALIGEYVGRIREERAAIAERLGDNAPNRAVRSHIAATMSICRQEGPPPAGLIAAIAEDPMLLEPIRAYNREIRARLAGDHDPDLSLIAFLAMEGICSLELFEISPLDETEYSRVVEVLERLLAGRCLADGAATSPAAADPAGAPKIAETT</sequence>
<keyword evidence="1" id="KW-0805">Transcription regulation</keyword>
<dbReference type="PANTHER" id="PTHR30055:SF234">
    <property type="entry name" value="HTH-TYPE TRANSCRIPTIONAL REGULATOR BETI"/>
    <property type="match status" value="1"/>
</dbReference>
<keyword evidence="2 4" id="KW-0238">DNA-binding</keyword>
<keyword evidence="3" id="KW-0804">Transcription</keyword>
<protein>
    <submittedName>
        <fullName evidence="6">TetR family transcriptional regulator</fullName>
    </submittedName>
</protein>
<dbReference type="InterPro" id="IPR001647">
    <property type="entry name" value="HTH_TetR"/>
</dbReference>
<reference evidence="6" key="1">
    <citation type="submission" date="2020-12" db="EMBL/GenBank/DDBJ databases">
        <title>Methylobrevis albus sp. nov., isolated from fresh water lack sediment.</title>
        <authorList>
            <person name="Zou Q."/>
        </authorList>
    </citation>
    <scope>NUCLEOTIDE SEQUENCE</scope>
    <source>
        <strain evidence="6">L22</strain>
    </source>
</reference>
<dbReference type="GO" id="GO:0003700">
    <property type="term" value="F:DNA-binding transcription factor activity"/>
    <property type="evidence" value="ECO:0007669"/>
    <property type="project" value="TreeGrafter"/>
</dbReference>
<proteinExistence type="predicted"/>
<organism evidence="6 7">
    <name type="scientific">Methylobrevis albus</name>
    <dbReference type="NCBI Taxonomy" id="2793297"/>
    <lineage>
        <taxon>Bacteria</taxon>
        <taxon>Pseudomonadati</taxon>
        <taxon>Pseudomonadota</taxon>
        <taxon>Alphaproteobacteria</taxon>
        <taxon>Hyphomicrobiales</taxon>
        <taxon>Pleomorphomonadaceae</taxon>
        <taxon>Methylobrevis</taxon>
    </lineage>
</organism>
<dbReference type="InterPro" id="IPR041479">
    <property type="entry name" value="TetR_CgmR_C"/>
</dbReference>
<feature type="domain" description="HTH tetR-type" evidence="5">
    <location>
        <begin position="8"/>
        <end position="68"/>
    </location>
</feature>
<evidence type="ECO:0000259" key="5">
    <source>
        <dbReference type="PROSITE" id="PS50977"/>
    </source>
</evidence>
<dbReference type="PANTHER" id="PTHR30055">
    <property type="entry name" value="HTH-TYPE TRANSCRIPTIONAL REGULATOR RUTR"/>
    <property type="match status" value="1"/>
</dbReference>
<dbReference type="Pfam" id="PF17937">
    <property type="entry name" value="TetR_C_28"/>
    <property type="match status" value="1"/>
</dbReference>
<dbReference type="PROSITE" id="PS50977">
    <property type="entry name" value="HTH_TETR_2"/>
    <property type="match status" value="1"/>
</dbReference>
<evidence type="ECO:0000256" key="1">
    <source>
        <dbReference type="ARBA" id="ARBA00023015"/>
    </source>
</evidence>
<dbReference type="InterPro" id="IPR009057">
    <property type="entry name" value="Homeodomain-like_sf"/>
</dbReference>
<comment type="caution">
    <text evidence="6">The sequence shown here is derived from an EMBL/GenBank/DDBJ whole genome shotgun (WGS) entry which is preliminary data.</text>
</comment>
<evidence type="ECO:0000313" key="6">
    <source>
        <dbReference type="EMBL" id="MBH0237434.1"/>
    </source>
</evidence>
<evidence type="ECO:0000256" key="2">
    <source>
        <dbReference type="ARBA" id="ARBA00023125"/>
    </source>
</evidence>
<gene>
    <name evidence="6" type="ORF">I5731_06335</name>
</gene>
<evidence type="ECO:0000313" key="7">
    <source>
        <dbReference type="Proteomes" id="UP000631694"/>
    </source>
</evidence>
<accession>A0A931I137</accession>
<dbReference type="Proteomes" id="UP000631694">
    <property type="component" value="Unassembled WGS sequence"/>
</dbReference>
<dbReference type="GO" id="GO:0000976">
    <property type="term" value="F:transcription cis-regulatory region binding"/>
    <property type="evidence" value="ECO:0007669"/>
    <property type="project" value="TreeGrafter"/>
</dbReference>
<dbReference type="Gene3D" id="1.10.357.10">
    <property type="entry name" value="Tetracycline Repressor, domain 2"/>
    <property type="match status" value="1"/>
</dbReference>
<feature type="DNA-binding region" description="H-T-H motif" evidence="4">
    <location>
        <begin position="31"/>
        <end position="50"/>
    </location>
</feature>
<dbReference type="EMBL" id="JADZLT010000043">
    <property type="protein sequence ID" value="MBH0237434.1"/>
    <property type="molecule type" value="Genomic_DNA"/>
</dbReference>
<dbReference type="SUPFAM" id="SSF46689">
    <property type="entry name" value="Homeodomain-like"/>
    <property type="match status" value="1"/>
</dbReference>
<dbReference type="AlphaFoldDB" id="A0A931I137"/>
<evidence type="ECO:0000256" key="3">
    <source>
        <dbReference type="ARBA" id="ARBA00023163"/>
    </source>
</evidence>
<dbReference type="Pfam" id="PF00440">
    <property type="entry name" value="TetR_N"/>
    <property type="match status" value="1"/>
</dbReference>
<name>A0A931I137_9HYPH</name>